<dbReference type="Proteomes" id="UP000295087">
    <property type="component" value="Unassembled WGS sequence"/>
</dbReference>
<accession>A0A4R6PK50</accession>
<comment type="caution">
    <text evidence="1">The sequence shown here is derived from an EMBL/GenBank/DDBJ whole genome shotgun (WGS) entry which is preliminary data.</text>
</comment>
<keyword evidence="2" id="KW-1185">Reference proteome</keyword>
<reference evidence="1 2" key="1">
    <citation type="submission" date="2019-03" db="EMBL/GenBank/DDBJ databases">
        <title>Genomic Encyclopedia of Type Strains, Phase IV (KMG-IV): sequencing the most valuable type-strain genomes for metagenomic binning, comparative biology and taxonomic classification.</title>
        <authorList>
            <person name="Goeker M."/>
        </authorList>
    </citation>
    <scope>NUCLEOTIDE SEQUENCE [LARGE SCALE GENOMIC DNA]</scope>
    <source>
        <strain evidence="1 2">DSM 44496</strain>
    </source>
</reference>
<organism evidence="1 2">
    <name type="scientific">Nocardia ignorata</name>
    <dbReference type="NCBI Taxonomy" id="145285"/>
    <lineage>
        <taxon>Bacteria</taxon>
        <taxon>Bacillati</taxon>
        <taxon>Actinomycetota</taxon>
        <taxon>Actinomycetes</taxon>
        <taxon>Mycobacteriales</taxon>
        <taxon>Nocardiaceae</taxon>
        <taxon>Nocardia</taxon>
    </lineage>
</organism>
<sequence length="36" mass="3838">MAAMIGIQLRCHPVMSVAAAAYLRVRLSPTALVGLR</sequence>
<protein>
    <submittedName>
        <fullName evidence="1">Uncharacterized protein</fullName>
    </submittedName>
</protein>
<dbReference type="AlphaFoldDB" id="A0A4R6PK50"/>
<name>A0A4R6PK50_NOCIG</name>
<proteinExistence type="predicted"/>
<evidence type="ECO:0000313" key="2">
    <source>
        <dbReference type="Proteomes" id="UP000295087"/>
    </source>
</evidence>
<gene>
    <name evidence="1" type="ORF">DFR75_103128</name>
</gene>
<dbReference type="EMBL" id="SNXK01000003">
    <property type="protein sequence ID" value="TDP38471.1"/>
    <property type="molecule type" value="Genomic_DNA"/>
</dbReference>
<evidence type="ECO:0000313" key="1">
    <source>
        <dbReference type="EMBL" id="TDP38471.1"/>
    </source>
</evidence>